<sequence length="336" mass="39251">MVQTNSSYKATGEPLTMLQVHRRPAQRTSTPMASDDEGVLASSNLTEQVAKLTTNVQHSGFSQMKTIQELFKVEAKVDILVYDGVVEPEKLDSWLDQLETYFNFQCFSNAQNIAYTPLKMRGHAKAWWKALGSSEEIEDLTWNQFKHLVRKEFYPMGYLEDRWNQWHRFRQRREKTVQDSTTEFRRQPLTLGVSLVDSSTCTNLPRSSKQYPTYDKELLALYHAVKHWWTYLLGKETIVHTNHHSLQYLQVEPSTHEQYAKWYQEDPHFQNKIKEANATSIKGFSEKNELLYKDGYGLYSISKPANRKLGLYTPLPFPTRLFNGLLRRSPQDSVRQ</sequence>
<evidence type="ECO:0000256" key="1">
    <source>
        <dbReference type="ARBA" id="ARBA00022679"/>
    </source>
</evidence>
<feature type="domain" description="Reverse transcriptase RNase H-like" evidence="9">
    <location>
        <begin position="204"/>
        <end position="263"/>
    </location>
</feature>
<proteinExistence type="predicted"/>
<dbReference type="SUPFAM" id="SSF56672">
    <property type="entry name" value="DNA/RNA polymerases"/>
    <property type="match status" value="1"/>
</dbReference>
<feature type="domain" description="Retrotransposon gag" evidence="8">
    <location>
        <begin position="116"/>
        <end position="186"/>
    </location>
</feature>
<dbReference type="Proteomes" id="UP001630127">
    <property type="component" value="Unassembled WGS sequence"/>
</dbReference>
<reference evidence="10 11" key="1">
    <citation type="submission" date="2024-11" db="EMBL/GenBank/DDBJ databases">
        <title>A near-complete genome assembly of Cinchona calisaya.</title>
        <authorList>
            <person name="Lian D.C."/>
            <person name="Zhao X.W."/>
            <person name="Wei L."/>
        </authorList>
    </citation>
    <scope>NUCLEOTIDE SEQUENCE [LARGE SCALE GENOMIC DNA]</scope>
    <source>
        <tissue evidence="10">Nenye</tissue>
    </source>
</reference>
<evidence type="ECO:0000313" key="11">
    <source>
        <dbReference type="Proteomes" id="UP001630127"/>
    </source>
</evidence>
<keyword evidence="6" id="KW-0695">RNA-directed DNA polymerase</keyword>
<evidence type="ECO:0000313" key="10">
    <source>
        <dbReference type="EMBL" id="KAL3534230.1"/>
    </source>
</evidence>
<keyword evidence="4" id="KW-0255">Endonuclease</keyword>
<dbReference type="InterPro" id="IPR043502">
    <property type="entry name" value="DNA/RNA_pol_sf"/>
</dbReference>
<dbReference type="InterPro" id="IPR005162">
    <property type="entry name" value="Retrotrans_gag_dom"/>
</dbReference>
<evidence type="ECO:0008006" key="12">
    <source>
        <dbReference type="Google" id="ProtNLM"/>
    </source>
</evidence>
<dbReference type="Pfam" id="PF17917">
    <property type="entry name" value="RT_RNaseH"/>
    <property type="match status" value="1"/>
</dbReference>
<keyword evidence="1" id="KW-0808">Transferase</keyword>
<evidence type="ECO:0000256" key="2">
    <source>
        <dbReference type="ARBA" id="ARBA00022695"/>
    </source>
</evidence>
<protein>
    <recommendedName>
        <fullName evidence="12">Retrotransposon gag domain-containing protein</fullName>
    </recommendedName>
</protein>
<dbReference type="GO" id="GO:0003964">
    <property type="term" value="F:RNA-directed DNA polymerase activity"/>
    <property type="evidence" value="ECO:0007669"/>
    <property type="project" value="UniProtKB-KW"/>
</dbReference>
<organism evidence="10 11">
    <name type="scientific">Cinchona calisaya</name>
    <dbReference type="NCBI Taxonomy" id="153742"/>
    <lineage>
        <taxon>Eukaryota</taxon>
        <taxon>Viridiplantae</taxon>
        <taxon>Streptophyta</taxon>
        <taxon>Embryophyta</taxon>
        <taxon>Tracheophyta</taxon>
        <taxon>Spermatophyta</taxon>
        <taxon>Magnoliopsida</taxon>
        <taxon>eudicotyledons</taxon>
        <taxon>Gunneridae</taxon>
        <taxon>Pentapetalae</taxon>
        <taxon>asterids</taxon>
        <taxon>lamiids</taxon>
        <taxon>Gentianales</taxon>
        <taxon>Rubiaceae</taxon>
        <taxon>Cinchonoideae</taxon>
        <taxon>Cinchoneae</taxon>
        <taxon>Cinchona</taxon>
    </lineage>
</organism>
<evidence type="ECO:0000259" key="8">
    <source>
        <dbReference type="Pfam" id="PF03732"/>
    </source>
</evidence>
<keyword evidence="11" id="KW-1185">Reference proteome</keyword>
<dbReference type="GO" id="GO:0016787">
    <property type="term" value="F:hydrolase activity"/>
    <property type="evidence" value="ECO:0007669"/>
    <property type="project" value="UniProtKB-KW"/>
</dbReference>
<evidence type="ECO:0000256" key="6">
    <source>
        <dbReference type="ARBA" id="ARBA00022918"/>
    </source>
</evidence>
<accession>A0ABD3AST1</accession>
<keyword evidence="2" id="KW-0548">Nucleotidyltransferase</keyword>
<dbReference type="Pfam" id="PF03732">
    <property type="entry name" value="Retrotrans_gag"/>
    <property type="match status" value="1"/>
</dbReference>
<evidence type="ECO:0000256" key="5">
    <source>
        <dbReference type="ARBA" id="ARBA00022801"/>
    </source>
</evidence>
<comment type="caution">
    <text evidence="10">The sequence shown here is derived from an EMBL/GenBank/DDBJ whole genome shotgun (WGS) entry which is preliminary data.</text>
</comment>
<gene>
    <name evidence="10" type="ORF">ACH5RR_002691</name>
</gene>
<evidence type="ECO:0000256" key="3">
    <source>
        <dbReference type="ARBA" id="ARBA00022722"/>
    </source>
</evidence>
<dbReference type="EMBL" id="JBJUIK010000002">
    <property type="protein sequence ID" value="KAL3534230.1"/>
    <property type="molecule type" value="Genomic_DNA"/>
</dbReference>
<evidence type="ECO:0000259" key="9">
    <source>
        <dbReference type="Pfam" id="PF17917"/>
    </source>
</evidence>
<evidence type="ECO:0000256" key="7">
    <source>
        <dbReference type="SAM" id="MobiDB-lite"/>
    </source>
</evidence>
<keyword evidence="3" id="KW-0540">Nuclease</keyword>
<name>A0ABD3AST1_9GENT</name>
<evidence type="ECO:0000256" key="4">
    <source>
        <dbReference type="ARBA" id="ARBA00022759"/>
    </source>
</evidence>
<feature type="region of interest" description="Disordered" evidence="7">
    <location>
        <begin position="1"/>
        <end position="37"/>
    </location>
</feature>
<dbReference type="AlphaFoldDB" id="A0ABD3AST1"/>
<dbReference type="InterPro" id="IPR041373">
    <property type="entry name" value="RT_RNaseH"/>
</dbReference>
<dbReference type="GO" id="GO:0004519">
    <property type="term" value="F:endonuclease activity"/>
    <property type="evidence" value="ECO:0007669"/>
    <property type="project" value="UniProtKB-KW"/>
</dbReference>
<keyword evidence="5" id="KW-0378">Hydrolase</keyword>